<dbReference type="PROSITE" id="PS50011">
    <property type="entry name" value="PROTEIN_KINASE_DOM"/>
    <property type="match status" value="1"/>
</dbReference>
<dbReference type="GO" id="GO:0004672">
    <property type="term" value="F:protein kinase activity"/>
    <property type="evidence" value="ECO:0007669"/>
    <property type="project" value="InterPro"/>
</dbReference>
<dbReference type="InterPro" id="IPR000719">
    <property type="entry name" value="Prot_kinase_dom"/>
</dbReference>
<evidence type="ECO:0000313" key="5">
    <source>
        <dbReference type="Proteomes" id="UP000233387"/>
    </source>
</evidence>
<dbReference type="RefSeq" id="WP_101358710.1">
    <property type="nucleotide sequence ID" value="NZ_NKXO01000020.1"/>
</dbReference>
<dbReference type="Pfam" id="PF03109">
    <property type="entry name" value="ABC1"/>
    <property type="match status" value="1"/>
</dbReference>
<organism evidence="4 5">
    <name type="scientific">Raineya orbicola</name>
    <dbReference type="NCBI Taxonomy" id="2016530"/>
    <lineage>
        <taxon>Bacteria</taxon>
        <taxon>Pseudomonadati</taxon>
        <taxon>Bacteroidota</taxon>
        <taxon>Cytophagia</taxon>
        <taxon>Cytophagales</taxon>
        <taxon>Raineyaceae</taxon>
        <taxon>Raineya</taxon>
    </lineage>
</organism>
<dbReference type="PANTHER" id="PTHR10566:SF113">
    <property type="entry name" value="PROTEIN ACTIVITY OF BC1 COMPLEX KINASE 7, CHLOROPLASTIC"/>
    <property type="match status" value="1"/>
</dbReference>
<feature type="transmembrane region" description="Helical" evidence="2">
    <location>
        <begin position="498"/>
        <end position="517"/>
    </location>
</feature>
<dbReference type="EMBL" id="NKXO01000020">
    <property type="protein sequence ID" value="PKQ69286.1"/>
    <property type="molecule type" value="Genomic_DNA"/>
</dbReference>
<proteinExistence type="inferred from homology"/>
<dbReference type="PANTHER" id="PTHR10566">
    <property type="entry name" value="CHAPERONE-ACTIVITY OF BC1 COMPLEX CABC1 -RELATED"/>
    <property type="match status" value="1"/>
</dbReference>
<dbReference type="AlphaFoldDB" id="A0A2N3IG37"/>
<name>A0A2N3IG37_9BACT</name>
<feature type="domain" description="Protein kinase" evidence="3">
    <location>
        <begin position="128"/>
        <end position="492"/>
    </location>
</feature>
<dbReference type="Gene3D" id="1.10.510.10">
    <property type="entry name" value="Transferase(Phosphotransferase) domain 1"/>
    <property type="match status" value="1"/>
</dbReference>
<dbReference type="SUPFAM" id="SSF56112">
    <property type="entry name" value="Protein kinase-like (PK-like)"/>
    <property type="match status" value="1"/>
</dbReference>
<evidence type="ECO:0000313" key="4">
    <source>
        <dbReference type="EMBL" id="PKQ69286.1"/>
    </source>
</evidence>
<evidence type="ECO:0000256" key="1">
    <source>
        <dbReference type="ARBA" id="ARBA00009670"/>
    </source>
</evidence>
<evidence type="ECO:0000256" key="2">
    <source>
        <dbReference type="SAM" id="Phobius"/>
    </source>
</evidence>
<keyword evidence="4" id="KW-0808">Transferase</keyword>
<keyword evidence="5" id="KW-1185">Reference proteome</keyword>
<keyword evidence="4" id="KW-0418">Kinase</keyword>
<dbReference type="InterPro" id="IPR011009">
    <property type="entry name" value="Kinase-like_dom_sf"/>
</dbReference>
<protein>
    <submittedName>
        <fullName evidence="4">Putative unusual protein kinase</fullName>
    </submittedName>
</protein>
<sequence>MLFGQTIRNLKRIRQITNVLLKYGFEDLVANTPLKAIIPASRRLARLRGEKYVQKYTRPELARMAAEELGPTFVKLAQILANRPDIIPEEYQHEFEKLQSQVAPFPTEEAKKIIERELKKPIEEIFLEFGEKPLGSASIGQVHLAKLANGQEVVVKVQRPDVAQKVMTDLAIIKDIVKRGDKFFKAQGFYNIMDIVVAFEKSIKKELDYTNEARYIDQFRTYYKDYKNFYVPKAFLEYTTRKVMVLEFVKGCKITDVNQLRKWGHDPTRIAEIGMDIYLTQIFQHGYFHADPHPGNILIKEDGTICLIDFGMVGKLSKNDRFAFAGILISMAQKNPAEMARNFKRLAIDSEIEDEKVFENALAELIDDFVTLDVNQSSMSDMAARLQEIIRDFRLQVPGGVFIILRALTILEGIGKTIHPTFQTYEFFRPYGIKIFLDQYSPKNLGEEALNTARSFVGFLNDFPREVREILRKLRKGRLHIETELTGYEPAIHSLTKAIRYLAISILVVGLLVSASLTTNTETSKISTLSIISFSLATFLMLVLMFKSLFGDD</sequence>
<dbReference type="SMART" id="SM00220">
    <property type="entry name" value="S_TKc"/>
    <property type="match status" value="1"/>
</dbReference>
<dbReference type="CDD" id="cd05121">
    <property type="entry name" value="ABC1_ADCK3-like"/>
    <property type="match status" value="1"/>
</dbReference>
<accession>A0A2N3IG37</accession>
<dbReference type="OrthoDB" id="9795390at2"/>
<dbReference type="InterPro" id="IPR004147">
    <property type="entry name" value="ABC1_dom"/>
</dbReference>
<keyword evidence="2" id="KW-0812">Transmembrane</keyword>
<dbReference type="InterPro" id="IPR050154">
    <property type="entry name" value="UbiB_kinase"/>
</dbReference>
<dbReference type="Proteomes" id="UP000233387">
    <property type="component" value="Unassembled WGS sequence"/>
</dbReference>
<keyword evidence="2" id="KW-1133">Transmembrane helix</keyword>
<reference evidence="4 5" key="1">
    <citation type="submission" date="2017-06" db="EMBL/GenBank/DDBJ databases">
        <title>Raineya orbicola gen. nov., sp. nov. a slightly thermophilic bacterium of the phylum Bacteroidetes and the description of Raineyaceae fam. nov.</title>
        <authorList>
            <person name="Albuquerque L."/>
            <person name="Polonia A.R.M."/>
            <person name="Barroso C."/>
            <person name="Froufe H.J.C."/>
            <person name="Lage O."/>
            <person name="Lobo-Da-Cunha A."/>
            <person name="Egas C."/>
            <person name="Da Costa M.S."/>
        </authorList>
    </citation>
    <scope>NUCLEOTIDE SEQUENCE [LARGE SCALE GENOMIC DNA]</scope>
    <source>
        <strain evidence="4 5">SPSPC-11</strain>
    </source>
</reference>
<keyword evidence="2" id="KW-0472">Membrane</keyword>
<gene>
    <name evidence="4" type="ORF">Rain11_1439</name>
</gene>
<comment type="similarity">
    <text evidence="1">Belongs to the protein kinase superfamily. ADCK protein kinase family.</text>
</comment>
<dbReference type="GO" id="GO:0005524">
    <property type="term" value="F:ATP binding"/>
    <property type="evidence" value="ECO:0007669"/>
    <property type="project" value="InterPro"/>
</dbReference>
<evidence type="ECO:0000259" key="3">
    <source>
        <dbReference type="PROSITE" id="PS50011"/>
    </source>
</evidence>
<comment type="caution">
    <text evidence="4">The sequence shown here is derived from an EMBL/GenBank/DDBJ whole genome shotgun (WGS) entry which is preliminary data.</text>
</comment>
<feature type="transmembrane region" description="Helical" evidence="2">
    <location>
        <begin position="529"/>
        <end position="550"/>
    </location>
</feature>